<protein>
    <submittedName>
        <fullName evidence="1">Uncharacterized protein</fullName>
    </submittedName>
</protein>
<dbReference type="EMBL" id="KQ418921">
    <property type="protein sequence ID" value="KOF85336.1"/>
    <property type="molecule type" value="Genomic_DNA"/>
</dbReference>
<sequence length="163" mass="18163">MHCIALGTRNIVKAALDATVPAKKPAVQTVMKRTATISIARPEMVNKYGLLKGYVRPSEGLLAYQYKNIPYLCPGQQTLIVHNSWLCNKKYTRLVQFTTVNSSSRSTIKTSECFFSNNTSNSSNRNSLDTLSETKVDPEKSDIVKYLSSQASSCLCQKHRSHV</sequence>
<organism evidence="1">
    <name type="scientific">Octopus bimaculoides</name>
    <name type="common">California two-spotted octopus</name>
    <dbReference type="NCBI Taxonomy" id="37653"/>
    <lineage>
        <taxon>Eukaryota</taxon>
        <taxon>Metazoa</taxon>
        <taxon>Spiralia</taxon>
        <taxon>Lophotrochozoa</taxon>
        <taxon>Mollusca</taxon>
        <taxon>Cephalopoda</taxon>
        <taxon>Coleoidea</taxon>
        <taxon>Octopodiformes</taxon>
        <taxon>Octopoda</taxon>
        <taxon>Incirrata</taxon>
        <taxon>Octopodidae</taxon>
        <taxon>Octopus</taxon>
    </lineage>
</organism>
<evidence type="ECO:0000313" key="1">
    <source>
        <dbReference type="EMBL" id="KOF85336.1"/>
    </source>
</evidence>
<gene>
    <name evidence="1" type="ORF">OCBIM_22020510mg</name>
</gene>
<dbReference type="AlphaFoldDB" id="A0A0L8H7S2"/>
<reference evidence="1" key="1">
    <citation type="submission" date="2015-07" db="EMBL/GenBank/DDBJ databases">
        <title>MeaNS - Measles Nucleotide Surveillance Program.</title>
        <authorList>
            <person name="Tran T."/>
            <person name="Druce J."/>
        </authorList>
    </citation>
    <scope>NUCLEOTIDE SEQUENCE</scope>
    <source>
        <strain evidence="1">UCB-OBI-ISO-001</strain>
        <tissue evidence="1">Gonad</tissue>
    </source>
</reference>
<accession>A0A0L8H7S2</accession>
<name>A0A0L8H7S2_OCTBM</name>
<proteinExistence type="predicted"/>